<dbReference type="PaxDb" id="2903-EOD07230"/>
<dbReference type="Proteomes" id="UP000013827">
    <property type="component" value="Unassembled WGS sequence"/>
</dbReference>
<evidence type="ECO:0000259" key="1">
    <source>
        <dbReference type="PROSITE" id="PS50404"/>
    </source>
</evidence>
<dbReference type="OMA" id="YRISHIN"/>
<dbReference type="STRING" id="2903.R1CXX6"/>
<dbReference type="GO" id="GO:0005737">
    <property type="term" value="C:cytoplasm"/>
    <property type="evidence" value="ECO:0007669"/>
    <property type="project" value="TreeGrafter"/>
</dbReference>
<evidence type="ECO:0000313" key="3">
    <source>
        <dbReference type="Proteomes" id="UP000013827"/>
    </source>
</evidence>
<dbReference type="SUPFAM" id="SSF52833">
    <property type="entry name" value="Thioredoxin-like"/>
    <property type="match status" value="1"/>
</dbReference>
<dbReference type="GeneID" id="17253271"/>
<dbReference type="eggNOG" id="KOG1422">
    <property type="taxonomic scope" value="Eukaryota"/>
</dbReference>
<dbReference type="CDD" id="cd00299">
    <property type="entry name" value="GST_C_family"/>
    <property type="match status" value="1"/>
</dbReference>
<evidence type="ECO:0000313" key="2">
    <source>
        <dbReference type="EnsemblProtists" id="EOD07230"/>
    </source>
</evidence>
<protein>
    <recommendedName>
        <fullName evidence="1">GST N-terminal domain-containing protein</fullName>
    </recommendedName>
</protein>
<dbReference type="InterPro" id="IPR036249">
    <property type="entry name" value="Thioredoxin-like_sf"/>
</dbReference>
<dbReference type="EnsemblProtists" id="EOD07230">
    <property type="protein sequence ID" value="EOD07230"/>
    <property type="gene ID" value="EMIHUDRAFT_426175"/>
</dbReference>
<reference evidence="3" key="1">
    <citation type="journal article" date="2013" name="Nature">
        <title>Pan genome of the phytoplankton Emiliania underpins its global distribution.</title>
        <authorList>
            <person name="Read B.A."/>
            <person name="Kegel J."/>
            <person name="Klute M.J."/>
            <person name="Kuo A."/>
            <person name="Lefebvre S.C."/>
            <person name="Maumus F."/>
            <person name="Mayer C."/>
            <person name="Miller J."/>
            <person name="Monier A."/>
            <person name="Salamov A."/>
            <person name="Young J."/>
            <person name="Aguilar M."/>
            <person name="Claverie J.M."/>
            <person name="Frickenhaus S."/>
            <person name="Gonzalez K."/>
            <person name="Herman E.K."/>
            <person name="Lin Y.C."/>
            <person name="Napier J."/>
            <person name="Ogata H."/>
            <person name="Sarno A.F."/>
            <person name="Shmutz J."/>
            <person name="Schroeder D."/>
            <person name="de Vargas C."/>
            <person name="Verret F."/>
            <person name="von Dassow P."/>
            <person name="Valentin K."/>
            <person name="Van de Peer Y."/>
            <person name="Wheeler G."/>
            <person name="Dacks J.B."/>
            <person name="Delwiche C.F."/>
            <person name="Dyhrman S.T."/>
            <person name="Glockner G."/>
            <person name="John U."/>
            <person name="Richards T."/>
            <person name="Worden A.Z."/>
            <person name="Zhang X."/>
            <person name="Grigoriev I.V."/>
            <person name="Allen A.E."/>
            <person name="Bidle K."/>
            <person name="Borodovsky M."/>
            <person name="Bowler C."/>
            <person name="Brownlee C."/>
            <person name="Cock J.M."/>
            <person name="Elias M."/>
            <person name="Gladyshev V.N."/>
            <person name="Groth M."/>
            <person name="Guda C."/>
            <person name="Hadaegh A."/>
            <person name="Iglesias-Rodriguez M.D."/>
            <person name="Jenkins J."/>
            <person name="Jones B.M."/>
            <person name="Lawson T."/>
            <person name="Leese F."/>
            <person name="Lindquist E."/>
            <person name="Lobanov A."/>
            <person name="Lomsadze A."/>
            <person name="Malik S.B."/>
            <person name="Marsh M.E."/>
            <person name="Mackinder L."/>
            <person name="Mock T."/>
            <person name="Mueller-Roeber B."/>
            <person name="Pagarete A."/>
            <person name="Parker M."/>
            <person name="Probert I."/>
            <person name="Quesneville H."/>
            <person name="Raines C."/>
            <person name="Rensing S.A."/>
            <person name="Riano-Pachon D.M."/>
            <person name="Richier S."/>
            <person name="Rokitta S."/>
            <person name="Shiraiwa Y."/>
            <person name="Soanes D.M."/>
            <person name="van der Giezen M."/>
            <person name="Wahlund T.M."/>
            <person name="Williams B."/>
            <person name="Wilson W."/>
            <person name="Wolfe G."/>
            <person name="Wurch L.L."/>
        </authorList>
    </citation>
    <scope>NUCLEOTIDE SEQUENCE</scope>
</reference>
<feature type="domain" description="GST N-terminal" evidence="1">
    <location>
        <begin position="35"/>
        <end position="116"/>
    </location>
</feature>
<dbReference type="KEGG" id="ehx:EMIHUDRAFT_426175"/>
<dbReference type="SFLD" id="SFLDS00019">
    <property type="entry name" value="Glutathione_Transferase_(cytos"/>
    <property type="match status" value="1"/>
</dbReference>
<dbReference type="Gene3D" id="1.20.1050.10">
    <property type="match status" value="1"/>
</dbReference>
<dbReference type="PANTHER" id="PTHR43968:SF14">
    <property type="entry name" value="GLUTATHIONE S-TRANSFERASE"/>
    <property type="match status" value="1"/>
</dbReference>
<dbReference type="InterPro" id="IPR004045">
    <property type="entry name" value="Glutathione_S-Trfase_N"/>
</dbReference>
<dbReference type="HOGENOM" id="CLU_034159_0_0_1"/>
<dbReference type="InterPro" id="IPR050983">
    <property type="entry name" value="GST_Omega/HSP26"/>
</dbReference>
<dbReference type="Pfam" id="PF13409">
    <property type="entry name" value="GST_N_2"/>
    <property type="match status" value="1"/>
</dbReference>
<dbReference type="Pfam" id="PF13410">
    <property type="entry name" value="GST_C_2"/>
    <property type="match status" value="1"/>
</dbReference>
<dbReference type="PROSITE" id="PS50404">
    <property type="entry name" value="GST_NTER"/>
    <property type="match status" value="1"/>
</dbReference>
<dbReference type="SUPFAM" id="SSF47616">
    <property type="entry name" value="GST C-terminal domain-like"/>
    <property type="match status" value="1"/>
</dbReference>
<dbReference type="InterPro" id="IPR036282">
    <property type="entry name" value="Glutathione-S-Trfase_C_sf"/>
</dbReference>
<proteinExistence type="predicted"/>
<name>A0A0D3I7J5_EMIH1</name>
<dbReference type="CDD" id="cd00570">
    <property type="entry name" value="GST_N_family"/>
    <property type="match status" value="1"/>
</dbReference>
<dbReference type="PANTHER" id="PTHR43968">
    <property type="match status" value="1"/>
</dbReference>
<dbReference type="AlphaFoldDB" id="A0A0D3I7J5"/>
<dbReference type="InterPro" id="IPR040079">
    <property type="entry name" value="Glutathione_S-Trfase"/>
</dbReference>
<organism evidence="2 3">
    <name type="scientific">Emiliania huxleyi (strain CCMP1516)</name>
    <dbReference type="NCBI Taxonomy" id="280463"/>
    <lineage>
        <taxon>Eukaryota</taxon>
        <taxon>Haptista</taxon>
        <taxon>Haptophyta</taxon>
        <taxon>Prymnesiophyceae</taxon>
        <taxon>Isochrysidales</taxon>
        <taxon>Noelaerhabdaceae</taxon>
        <taxon>Emiliania</taxon>
    </lineage>
</organism>
<accession>A0A0D3I7J5</accession>
<keyword evidence="3" id="KW-1185">Reference proteome</keyword>
<sequence length="429" mass="46755">MLGEERALQAKGLGPPHTDARLRLFGAKSESEVRVTLFRDTAAWCPYCQKVWLLLEEKRIPYRLDKINMRSYGDKPRWFLDKVPNGLLPAIEIDGNFMTDSLPIMQALDQTFSGEGTPRMVPPPGPERDRASKLLGLERELFGAWCSLTFQPGKGLMDRNERAFMATLRRVDEALGESTGPWFLDSADHPTLVDLQYVSHVERMLASALYWKGIQIRGSGRFSNLEAWLAAFEERPAYLATKSDYYTHVMDIPPQYGPGFSVDEAREAAAAIDGRGGSWSLPLDLQGSAFEPLAPLQAALGDAAARHEAAFELVANHAAVVRFAARGTGAPGRKRFQAPLADPYATPNEQAVAAVDVCLRHVAAALISGAEETAAAAEADLAAVKGADGGRALSACLIYLRDRIGVPRDMSQPAAMNLRAHLNALIALC</sequence>
<dbReference type="RefSeq" id="XP_005759659.1">
    <property type="nucleotide sequence ID" value="XM_005759602.1"/>
</dbReference>
<dbReference type="Gene3D" id="3.40.30.10">
    <property type="entry name" value="Glutaredoxin"/>
    <property type="match status" value="1"/>
</dbReference>
<reference evidence="2" key="2">
    <citation type="submission" date="2024-10" db="UniProtKB">
        <authorList>
            <consortium name="EnsemblProtists"/>
        </authorList>
    </citation>
    <scope>IDENTIFICATION</scope>
</reference>